<dbReference type="AlphaFoldDB" id="A0A6A7Y7D4"/>
<evidence type="ECO:0000256" key="2">
    <source>
        <dbReference type="ARBA" id="ARBA00022670"/>
    </source>
</evidence>
<dbReference type="InterPro" id="IPR011055">
    <property type="entry name" value="Dup_hybrid_motif"/>
</dbReference>
<proteinExistence type="predicted"/>
<dbReference type="GO" id="GO:0046872">
    <property type="term" value="F:metal ion binding"/>
    <property type="evidence" value="ECO:0007669"/>
    <property type="project" value="UniProtKB-KW"/>
</dbReference>
<dbReference type="CDD" id="cd12797">
    <property type="entry name" value="M23_peptidase"/>
    <property type="match status" value="1"/>
</dbReference>
<evidence type="ECO:0000259" key="9">
    <source>
        <dbReference type="Pfam" id="PF01551"/>
    </source>
</evidence>
<feature type="compositionally biased region" description="Basic and acidic residues" evidence="7">
    <location>
        <begin position="10"/>
        <end position="24"/>
    </location>
</feature>
<dbReference type="RefSeq" id="WP_153489902.1">
    <property type="nucleotide sequence ID" value="NZ_VWNA01000003.1"/>
</dbReference>
<keyword evidence="11" id="KW-1185">Reference proteome</keyword>
<evidence type="ECO:0000256" key="3">
    <source>
        <dbReference type="ARBA" id="ARBA00022723"/>
    </source>
</evidence>
<dbReference type="SUPFAM" id="SSF51261">
    <property type="entry name" value="Duplicated hybrid motif"/>
    <property type="match status" value="1"/>
</dbReference>
<dbReference type="EMBL" id="VWNA01000003">
    <property type="protein sequence ID" value="MQT15214.1"/>
    <property type="molecule type" value="Genomic_DNA"/>
</dbReference>
<evidence type="ECO:0000256" key="6">
    <source>
        <dbReference type="ARBA" id="ARBA00023049"/>
    </source>
</evidence>
<dbReference type="GO" id="GO:0006508">
    <property type="term" value="P:proteolysis"/>
    <property type="evidence" value="ECO:0007669"/>
    <property type="project" value="UniProtKB-KW"/>
</dbReference>
<keyword evidence="2" id="KW-0645">Protease</keyword>
<dbReference type="PANTHER" id="PTHR21666:SF288">
    <property type="entry name" value="CELL DIVISION PROTEIN YTFB"/>
    <property type="match status" value="1"/>
</dbReference>
<accession>A0A6A7Y7D4</accession>
<feature type="domain" description="M23ase beta-sheet core" evidence="9">
    <location>
        <begin position="506"/>
        <end position="603"/>
    </location>
</feature>
<keyword evidence="4" id="KW-0378">Hydrolase</keyword>
<organism evidence="10 11">
    <name type="scientific">Segnochrobactrum spirostomi</name>
    <dbReference type="NCBI Taxonomy" id="2608987"/>
    <lineage>
        <taxon>Bacteria</taxon>
        <taxon>Pseudomonadati</taxon>
        <taxon>Pseudomonadota</taxon>
        <taxon>Alphaproteobacteria</taxon>
        <taxon>Hyphomicrobiales</taxon>
        <taxon>Segnochrobactraceae</taxon>
        <taxon>Segnochrobactrum</taxon>
    </lineage>
</organism>
<sequence length="640" mass="68114">MSAAASADAGRTHDRTVPRGDKTLADMRLGRRTGRGIGKMAPLMVAGASRDVLEHRQAFDLRWLGATSLLGGIAGFLIAGALVTALRPVMQVTFAEPAVVRSTVHHPELALGDRPGQEATAEPATRPAIARKTRVEQLEGTELRALTHVVVRLADVALAPKVQAPPDVPVPRDRPDPGDAADVIARTFGPPGLGSGLGATPHGAGGLDGSVSAYAPTDIPRDPFRHKRMPNGTRHTQDAGAPRGQAINVSTLSAAPMHAMPSEVVVVAKPGDILTNLLSGMGLSDRDRAAIDRSLAHGGRKTVTFAGGEKIRFIYVDEHSREKPIKIAVERRNGHVDVVALRDRGDYVALKDAPARRVVLASAGPAVAEPALRPIDPAELDGISVRDALGALSDQGVAPGTLADVLTRLTGHDISLDSQLTPDDTVDFVYGAADGEQAPELLFASVRIGGTVHKYYRFEAPDDGSTDFYDDGGRSATQTLMRNPLPNGKFNNGFGWRIHPVLGDRRFHNGVDYNAPIGSPILAAGAGVVDAISYEEGYGRYIRLRHDGGYETTYAHVEGFAKGLKVGSRVRQGQTIAYVGSTGYSTGPHLYYEVRVNGRYVDPLRIKLASGRVLSGNVLDTFQSQRRRIETLLKATASAQ</sequence>
<evidence type="ECO:0000313" key="11">
    <source>
        <dbReference type="Proteomes" id="UP000332515"/>
    </source>
</evidence>
<feature type="transmembrane region" description="Helical" evidence="8">
    <location>
        <begin position="63"/>
        <end position="86"/>
    </location>
</feature>
<comment type="cofactor">
    <cofactor evidence="1">
        <name>Zn(2+)</name>
        <dbReference type="ChEBI" id="CHEBI:29105"/>
    </cofactor>
</comment>
<keyword evidence="8" id="KW-1133">Transmembrane helix</keyword>
<dbReference type="Gene3D" id="3.10.450.350">
    <property type="match status" value="1"/>
</dbReference>
<evidence type="ECO:0000256" key="4">
    <source>
        <dbReference type="ARBA" id="ARBA00022801"/>
    </source>
</evidence>
<dbReference type="PANTHER" id="PTHR21666">
    <property type="entry name" value="PEPTIDASE-RELATED"/>
    <property type="match status" value="1"/>
</dbReference>
<name>A0A6A7Y7D4_9HYPH</name>
<evidence type="ECO:0000256" key="5">
    <source>
        <dbReference type="ARBA" id="ARBA00022833"/>
    </source>
</evidence>
<feature type="region of interest" description="Disordered" evidence="7">
    <location>
        <begin position="1"/>
        <end position="24"/>
    </location>
</feature>
<keyword evidence="5" id="KW-0862">Zinc</keyword>
<feature type="region of interest" description="Disordered" evidence="7">
    <location>
        <begin position="221"/>
        <end position="243"/>
    </location>
</feature>
<dbReference type="GO" id="GO:0004222">
    <property type="term" value="F:metalloendopeptidase activity"/>
    <property type="evidence" value="ECO:0007669"/>
    <property type="project" value="TreeGrafter"/>
</dbReference>
<protein>
    <submittedName>
        <fullName evidence="10">M23 family metallopeptidase</fullName>
    </submittedName>
</protein>
<comment type="caution">
    <text evidence="10">The sequence shown here is derived from an EMBL/GenBank/DDBJ whole genome shotgun (WGS) entry which is preliminary data.</text>
</comment>
<evidence type="ECO:0000256" key="7">
    <source>
        <dbReference type="SAM" id="MobiDB-lite"/>
    </source>
</evidence>
<gene>
    <name evidence="10" type="ORF">F0357_21645</name>
</gene>
<dbReference type="InterPro" id="IPR050570">
    <property type="entry name" value="Cell_wall_metabolism_enzyme"/>
</dbReference>
<keyword evidence="8" id="KW-0812">Transmembrane</keyword>
<dbReference type="Proteomes" id="UP000332515">
    <property type="component" value="Unassembled WGS sequence"/>
</dbReference>
<reference evidence="10 11" key="1">
    <citation type="submission" date="2019-09" db="EMBL/GenBank/DDBJ databases">
        <title>Segnochrobactrum spirostomi gen. nov., sp. nov., isolated from the ciliate Spirostomum cf. yagiui and description of a novel family, Segnochrobactraceae fam. nov. within the order Rhizobiales of the class Alphaproteobacteria.</title>
        <authorList>
            <person name="Akter S."/>
            <person name="Shazib S.U.A."/>
            <person name="Shin M.K."/>
        </authorList>
    </citation>
    <scope>NUCLEOTIDE SEQUENCE [LARGE SCALE GENOMIC DNA]</scope>
    <source>
        <strain evidence="10 11">Sp-1</strain>
    </source>
</reference>
<dbReference type="InterPro" id="IPR016047">
    <property type="entry name" value="M23ase_b-sheet_dom"/>
</dbReference>
<dbReference type="Pfam" id="PF01551">
    <property type="entry name" value="Peptidase_M23"/>
    <property type="match status" value="1"/>
</dbReference>
<evidence type="ECO:0000256" key="1">
    <source>
        <dbReference type="ARBA" id="ARBA00001947"/>
    </source>
</evidence>
<keyword evidence="6" id="KW-0482">Metalloprotease</keyword>
<keyword evidence="8" id="KW-0472">Membrane</keyword>
<dbReference type="Gene3D" id="2.70.70.10">
    <property type="entry name" value="Glucose Permease (Domain IIA)"/>
    <property type="match status" value="1"/>
</dbReference>
<evidence type="ECO:0000256" key="8">
    <source>
        <dbReference type="SAM" id="Phobius"/>
    </source>
</evidence>
<evidence type="ECO:0000313" key="10">
    <source>
        <dbReference type="EMBL" id="MQT15214.1"/>
    </source>
</evidence>
<keyword evidence="3" id="KW-0479">Metal-binding</keyword>